<dbReference type="GO" id="GO:0032259">
    <property type="term" value="P:methylation"/>
    <property type="evidence" value="ECO:0007669"/>
    <property type="project" value="UniProtKB-KW"/>
</dbReference>
<keyword evidence="3 5" id="KW-0808">Transferase</keyword>
<dbReference type="GO" id="GO:0008757">
    <property type="term" value="F:S-adenosylmethionine-dependent methyltransferase activity"/>
    <property type="evidence" value="ECO:0007669"/>
    <property type="project" value="InterPro"/>
</dbReference>
<dbReference type="InterPro" id="IPR029063">
    <property type="entry name" value="SAM-dependent_MTases_sf"/>
</dbReference>
<dbReference type="InterPro" id="IPR051052">
    <property type="entry name" value="Diverse_substrate_MTase"/>
</dbReference>
<name>A0A3E0J3N9_9BACI</name>
<dbReference type="EMBL" id="QUAE01000017">
    <property type="protein sequence ID" value="REJ07429.1"/>
    <property type="molecule type" value="Genomic_DNA"/>
</dbReference>
<organism evidence="5 6">
    <name type="scientific">Halobacillus trueperi</name>
    <dbReference type="NCBI Taxonomy" id="156205"/>
    <lineage>
        <taxon>Bacteria</taxon>
        <taxon>Bacillati</taxon>
        <taxon>Bacillota</taxon>
        <taxon>Bacilli</taxon>
        <taxon>Bacillales</taxon>
        <taxon>Bacillaceae</taxon>
        <taxon>Halobacillus</taxon>
    </lineage>
</organism>
<feature type="domain" description="Methyltransferase type 11" evidence="4">
    <location>
        <begin position="48"/>
        <end position="141"/>
    </location>
</feature>
<evidence type="ECO:0000313" key="6">
    <source>
        <dbReference type="Proteomes" id="UP000256305"/>
    </source>
</evidence>
<gene>
    <name evidence="5" type="ORF">DYE48_16100</name>
</gene>
<evidence type="ECO:0000259" key="4">
    <source>
        <dbReference type="Pfam" id="PF08241"/>
    </source>
</evidence>
<comment type="caution">
    <text evidence="5">The sequence shown here is derived from an EMBL/GenBank/DDBJ whole genome shotgun (WGS) entry which is preliminary data.</text>
</comment>
<comment type="similarity">
    <text evidence="1">Belongs to the methyltransferase superfamily.</text>
</comment>
<sequence>MSDEMKRHVQEVFSKNKQAYVDSKTHKKQSDLDEVIEWLKPDPSHKALDIATGGGHVAKALSSHCGTVFATDITKDMLQNTARHLTSQQNIEYVVADAEQLPFLDESFDLVTCRIAPHHFPSPHHFIKEVARVLKDNGRFLMIDNVAPEDDGLDEFYNRFEKKRDYSHVRALKISEWEQLFFNNRLSVKKHLTRKKAMPFPDWVCRTLDNEADQKAVEEVFKQAPAQAKKHFSIIEENGRVQSFTIDEYMVIVEKHSS</sequence>
<dbReference type="Pfam" id="PF08241">
    <property type="entry name" value="Methyltransf_11"/>
    <property type="match status" value="1"/>
</dbReference>
<evidence type="ECO:0000256" key="2">
    <source>
        <dbReference type="ARBA" id="ARBA00022603"/>
    </source>
</evidence>
<proteinExistence type="inferred from homology"/>
<keyword evidence="6" id="KW-1185">Reference proteome</keyword>
<protein>
    <submittedName>
        <fullName evidence="5">Class I SAM-dependent methyltransferase</fullName>
    </submittedName>
</protein>
<dbReference type="PANTHER" id="PTHR44942">
    <property type="entry name" value="METHYLTRANSF_11 DOMAIN-CONTAINING PROTEIN"/>
    <property type="match status" value="1"/>
</dbReference>
<dbReference type="CDD" id="cd02440">
    <property type="entry name" value="AdoMet_MTases"/>
    <property type="match status" value="1"/>
</dbReference>
<evidence type="ECO:0000256" key="1">
    <source>
        <dbReference type="ARBA" id="ARBA00008361"/>
    </source>
</evidence>
<dbReference type="Proteomes" id="UP000256305">
    <property type="component" value="Unassembled WGS sequence"/>
</dbReference>
<dbReference type="SUPFAM" id="SSF53335">
    <property type="entry name" value="S-adenosyl-L-methionine-dependent methyltransferases"/>
    <property type="match status" value="1"/>
</dbReference>
<dbReference type="Gene3D" id="3.40.50.150">
    <property type="entry name" value="Vaccinia Virus protein VP39"/>
    <property type="match status" value="1"/>
</dbReference>
<dbReference type="PANTHER" id="PTHR44942:SF4">
    <property type="entry name" value="METHYLTRANSFERASE TYPE 11 DOMAIN-CONTAINING PROTEIN"/>
    <property type="match status" value="1"/>
</dbReference>
<dbReference type="RefSeq" id="WP_115824534.1">
    <property type="nucleotide sequence ID" value="NZ_QUAE01000017.1"/>
</dbReference>
<reference evidence="5 6" key="1">
    <citation type="submission" date="2018-08" db="EMBL/GenBank/DDBJ databases">
        <title>Genome sequence of Halobacillus trueperi KCTC 3686.</title>
        <authorList>
            <person name="Cho K.H."/>
            <person name="Kwak M.-J."/>
            <person name="Kim B.-Y."/>
            <person name="Chun J."/>
        </authorList>
    </citation>
    <scope>NUCLEOTIDE SEQUENCE [LARGE SCALE GENOMIC DNA]</scope>
    <source>
        <strain evidence="5 6">KCTC 3686</strain>
    </source>
</reference>
<dbReference type="InterPro" id="IPR013216">
    <property type="entry name" value="Methyltransf_11"/>
</dbReference>
<dbReference type="AlphaFoldDB" id="A0A3E0J3N9"/>
<accession>A0A3E0J3N9</accession>
<evidence type="ECO:0000313" key="5">
    <source>
        <dbReference type="EMBL" id="REJ07429.1"/>
    </source>
</evidence>
<evidence type="ECO:0000256" key="3">
    <source>
        <dbReference type="ARBA" id="ARBA00022679"/>
    </source>
</evidence>
<keyword evidence="2 5" id="KW-0489">Methyltransferase</keyword>